<proteinExistence type="predicted"/>
<dbReference type="Pfam" id="PF01288">
    <property type="entry name" value="HPPK"/>
    <property type="match status" value="1"/>
</dbReference>
<evidence type="ECO:0000256" key="6">
    <source>
        <dbReference type="ARBA" id="ARBA00022840"/>
    </source>
</evidence>
<gene>
    <name evidence="9" type="ORF">AVDCRST_MAG86-3402</name>
</gene>
<evidence type="ECO:0000256" key="1">
    <source>
        <dbReference type="ARBA" id="ARBA00005051"/>
    </source>
</evidence>
<dbReference type="AlphaFoldDB" id="A0A6J4VR18"/>
<keyword evidence="5 9" id="KW-0418">Kinase</keyword>
<dbReference type="UniPathway" id="UPA00077">
    <property type="reaction ID" value="UER00155"/>
</dbReference>
<dbReference type="GO" id="GO:0046656">
    <property type="term" value="P:folic acid biosynthetic process"/>
    <property type="evidence" value="ECO:0007669"/>
    <property type="project" value="UniProtKB-KW"/>
</dbReference>
<dbReference type="GO" id="GO:0005524">
    <property type="term" value="F:ATP binding"/>
    <property type="evidence" value="ECO:0007669"/>
    <property type="project" value="UniProtKB-KW"/>
</dbReference>
<dbReference type="SUPFAM" id="SSF55083">
    <property type="entry name" value="6-hydroxymethyl-7,8-dihydropterin pyrophosphokinase, HPPK"/>
    <property type="match status" value="1"/>
</dbReference>
<dbReference type="EC" id="2.7.6.3" evidence="2"/>
<reference evidence="9" key="1">
    <citation type="submission" date="2020-02" db="EMBL/GenBank/DDBJ databases">
        <authorList>
            <person name="Meier V. D."/>
        </authorList>
    </citation>
    <scope>NUCLEOTIDE SEQUENCE</scope>
    <source>
        <strain evidence="9">AVDCRST_MAG86</strain>
    </source>
</reference>
<evidence type="ECO:0000256" key="5">
    <source>
        <dbReference type="ARBA" id="ARBA00022777"/>
    </source>
</evidence>
<dbReference type="PANTHER" id="PTHR43071:SF1">
    <property type="entry name" value="2-AMINO-4-HYDROXY-6-HYDROXYMETHYLDIHYDROPTERIDINE PYROPHOSPHOKINASE"/>
    <property type="match status" value="1"/>
</dbReference>
<evidence type="ECO:0000259" key="8">
    <source>
        <dbReference type="Pfam" id="PF01288"/>
    </source>
</evidence>
<dbReference type="PANTHER" id="PTHR43071">
    <property type="entry name" value="2-AMINO-4-HYDROXY-6-HYDROXYMETHYLDIHYDROPTERIDINE PYROPHOSPHOKINASE"/>
    <property type="match status" value="1"/>
</dbReference>
<dbReference type="InterPro" id="IPR000550">
    <property type="entry name" value="Hppk"/>
</dbReference>
<evidence type="ECO:0000256" key="7">
    <source>
        <dbReference type="ARBA" id="ARBA00022909"/>
    </source>
</evidence>
<evidence type="ECO:0000256" key="4">
    <source>
        <dbReference type="ARBA" id="ARBA00022741"/>
    </source>
</evidence>
<dbReference type="NCBIfam" id="TIGR01498">
    <property type="entry name" value="folK"/>
    <property type="match status" value="1"/>
</dbReference>
<dbReference type="CDD" id="cd00483">
    <property type="entry name" value="HPPK"/>
    <property type="match status" value="1"/>
</dbReference>
<organism evidence="9">
    <name type="scientific">uncultured Truepera sp</name>
    <dbReference type="NCBI Taxonomy" id="543023"/>
    <lineage>
        <taxon>Bacteria</taxon>
        <taxon>Thermotogati</taxon>
        <taxon>Deinococcota</taxon>
        <taxon>Deinococci</taxon>
        <taxon>Trueperales</taxon>
        <taxon>Trueperaceae</taxon>
        <taxon>Truepera</taxon>
        <taxon>environmental samples</taxon>
    </lineage>
</organism>
<keyword evidence="6" id="KW-0067">ATP-binding</keyword>
<dbReference type="GO" id="GO:0046654">
    <property type="term" value="P:tetrahydrofolate biosynthetic process"/>
    <property type="evidence" value="ECO:0007669"/>
    <property type="project" value="UniProtKB-UniPathway"/>
</dbReference>
<feature type="domain" description="7,8-dihydro-6-hydroxymethylpterin-pyrophosphokinase" evidence="8">
    <location>
        <begin position="8"/>
        <end position="135"/>
    </location>
</feature>
<dbReference type="InterPro" id="IPR035907">
    <property type="entry name" value="Hppk_sf"/>
</dbReference>
<evidence type="ECO:0000313" key="9">
    <source>
        <dbReference type="EMBL" id="CAA9585286.1"/>
    </source>
</evidence>
<dbReference type="GO" id="GO:0003848">
    <property type="term" value="F:2-amino-4-hydroxy-6-hydroxymethyldihydropteridine diphosphokinase activity"/>
    <property type="evidence" value="ECO:0007669"/>
    <property type="project" value="UniProtKB-EC"/>
</dbReference>
<keyword evidence="3 9" id="KW-0808">Transferase</keyword>
<dbReference type="Gene3D" id="3.30.70.560">
    <property type="entry name" value="7,8-Dihydro-6-hydroxymethylpterin-pyrophosphokinase HPPK"/>
    <property type="match status" value="1"/>
</dbReference>
<sequence>MARPLAHVALGSNLADPLLQLRRARQGLSELCELVSTSSLWRTAPVGGPPGQGDYLNAVVVLRPKADDPQRFLTELLGLEAAQGRVRNVRWDARTLDLDLLSWGTLVLQQPNLTLPHPRLLERAFVLAPLCEAAPGWRHPVSGEGACAALRALAADGIERTTLRWHEL</sequence>
<accession>A0A6J4VR18</accession>
<dbReference type="GO" id="GO:0016301">
    <property type="term" value="F:kinase activity"/>
    <property type="evidence" value="ECO:0007669"/>
    <property type="project" value="UniProtKB-KW"/>
</dbReference>
<name>A0A6J4VR18_9DEIN</name>
<evidence type="ECO:0000256" key="3">
    <source>
        <dbReference type="ARBA" id="ARBA00022679"/>
    </source>
</evidence>
<comment type="pathway">
    <text evidence="1">Cofactor biosynthesis; tetrahydrofolate biosynthesis; 2-amino-4-hydroxy-6-hydroxymethyl-7,8-dihydropteridine diphosphate from 7,8-dihydroneopterin triphosphate: step 4/4.</text>
</comment>
<evidence type="ECO:0000256" key="2">
    <source>
        <dbReference type="ARBA" id="ARBA00013253"/>
    </source>
</evidence>
<keyword evidence="4" id="KW-0547">Nucleotide-binding</keyword>
<dbReference type="EMBL" id="CADCWP010000306">
    <property type="protein sequence ID" value="CAA9585286.1"/>
    <property type="molecule type" value="Genomic_DNA"/>
</dbReference>
<protein>
    <recommendedName>
        <fullName evidence="2">2-amino-4-hydroxy-6-hydroxymethyldihydropteridine diphosphokinase</fullName>
        <ecNumber evidence="2">2.7.6.3</ecNumber>
    </recommendedName>
</protein>
<keyword evidence="7" id="KW-0289">Folate biosynthesis</keyword>